<evidence type="ECO:0000313" key="2">
    <source>
        <dbReference type="Proteomes" id="UP000282423"/>
    </source>
</evidence>
<comment type="caution">
    <text evidence="1">The sequence shown here is derived from an EMBL/GenBank/DDBJ whole genome shotgun (WGS) entry which is preliminary data.</text>
</comment>
<protein>
    <recommendedName>
        <fullName evidence="3">CHAT domain-containing protein</fullName>
    </recommendedName>
</protein>
<dbReference type="EMBL" id="RBWS01000022">
    <property type="protein sequence ID" value="RKO69243.1"/>
    <property type="molecule type" value="Genomic_DNA"/>
</dbReference>
<dbReference type="OrthoDB" id="1442264at2"/>
<gene>
    <name evidence="1" type="ORF">D7322_23730</name>
</gene>
<name>A0A420VS83_9SPHI</name>
<dbReference type="Proteomes" id="UP000282423">
    <property type="component" value="Unassembled WGS sequence"/>
</dbReference>
<dbReference type="RefSeq" id="WP_121126677.1">
    <property type="nucleotide sequence ID" value="NZ_RBWS01000022.1"/>
</dbReference>
<evidence type="ECO:0000313" key="1">
    <source>
        <dbReference type="EMBL" id="RKO69243.1"/>
    </source>
</evidence>
<accession>A0A420VS83</accession>
<sequence>MINLFLAFDEEDGSMGTFNQGCLEDFETYFHKDHPIKPSYIRSRTLNPVNIEINLDRLKTKSFIFSAYSHGLDDRLVIKDSPYIDDTNVNLFKNSLFYTVSCSSANILADRLIENGCHCYLGYKCLFNYWDGYREFSECANFGLFKIFDGVDSRGAFDRMLEKYNECIDRLVEENIDGFMQAALLRENRDGLVHKGNSISIKDFQYSED</sequence>
<reference evidence="1 2" key="1">
    <citation type="submission" date="2018-10" db="EMBL/GenBank/DDBJ databases">
        <title>Sphingobacterium sp. M05W1-28.</title>
        <authorList>
            <person name="Cai H."/>
        </authorList>
    </citation>
    <scope>NUCLEOTIDE SEQUENCE [LARGE SCALE GENOMIC DNA]</scope>
    <source>
        <strain evidence="1 2">M05W1-28</strain>
    </source>
</reference>
<proteinExistence type="predicted"/>
<evidence type="ECO:0008006" key="3">
    <source>
        <dbReference type="Google" id="ProtNLM"/>
    </source>
</evidence>
<keyword evidence="2" id="KW-1185">Reference proteome</keyword>
<dbReference type="AlphaFoldDB" id="A0A420VS83"/>
<organism evidence="1 2">
    <name type="scientific">Sphingobacterium puteale</name>
    <dbReference type="NCBI Taxonomy" id="2420510"/>
    <lineage>
        <taxon>Bacteria</taxon>
        <taxon>Pseudomonadati</taxon>
        <taxon>Bacteroidota</taxon>
        <taxon>Sphingobacteriia</taxon>
        <taxon>Sphingobacteriales</taxon>
        <taxon>Sphingobacteriaceae</taxon>
        <taxon>Sphingobacterium</taxon>
    </lineage>
</organism>